<evidence type="ECO:0000256" key="3">
    <source>
        <dbReference type="ARBA" id="ARBA00022692"/>
    </source>
</evidence>
<dbReference type="EMBL" id="JANBOI010000365">
    <property type="protein sequence ID" value="KAJ1731119.1"/>
    <property type="molecule type" value="Genomic_DNA"/>
</dbReference>
<feature type="domain" description="Major facilitator superfamily (MFS) profile" evidence="8">
    <location>
        <begin position="70"/>
        <end position="559"/>
    </location>
</feature>
<dbReference type="InterPro" id="IPR011701">
    <property type="entry name" value="MFS"/>
</dbReference>
<feature type="transmembrane region" description="Helical" evidence="7">
    <location>
        <begin position="456"/>
        <end position="480"/>
    </location>
</feature>
<feature type="transmembrane region" description="Helical" evidence="7">
    <location>
        <begin position="420"/>
        <end position="444"/>
    </location>
</feature>
<keyword evidence="4 7" id="KW-1133">Transmembrane helix</keyword>
<dbReference type="PANTHER" id="PTHR23501">
    <property type="entry name" value="MAJOR FACILITATOR SUPERFAMILY"/>
    <property type="match status" value="1"/>
</dbReference>
<evidence type="ECO:0000256" key="6">
    <source>
        <dbReference type="SAM" id="MobiDB-lite"/>
    </source>
</evidence>
<evidence type="ECO:0000313" key="10">
    <source>
        <dbReference type="Proteomes" id="UP001143981"/>
    </source>
</evidence>
<gene>
    <name evidence="9" type="ORF">LPJ61_002689</name>
</gene>
<proteinExistence type="predicted"/>
<feature type="transmembrane region" description="Helical" evidence="7">
    <location>
        <begin position="67"/>
        <end position="92"/>
    </location>
</feature>
<feature type="transmembrane region" description="Helical" evidence="7">
    <location>
        <begin position="259"/>
        <end position="281"/>
    </location>
</feature>
<dbReference type="Pfam" id="PF07690">
    <property type="entry name" value="MFS_1"/>
    <property type="match status" value="1"/>
</dbReference>
<protein>
    <recommendedName>
        <fullName evidence="8">Major facilitator superfamily (MFS) profile domain-containing protein</fullName>
    </recommendedName>
</protein>
<dbReference type="PROSITE" id="PS50850">
    <property type="entry name" value="MFS"/>
    <property type="match status" value="1"/>
</dbReference>
<evidence type="ECO:0000256" key="1">
    <source>
        <dbReference type="ARBA" id="ARBA00004127"/>
    </source>
</evidence>
<evidence type="ECO:0000256" key="7">
    <source>
        <dbReference type="SAM" id="Phobius"/>
    </source>
</evidence>
<dbReference type="SUPFAM" id="SSF103473">
    <property type="entry name" value="MFS general substrate transporter"/>
    <property type="match status" value="1"/>
</dbReference>
<evidence type="ECO:0000256" key="5">
    <source>
        <dbReference type="ARBA" id="ARBA00023136"/>
    </source>
</evidence>
<feature type="transmembrane region" description="Helical" evidence="7">
    <location>
        <begin position="537"/>
        <end position="554"/>
    </location>
</feature>
<sequence>MYPAHPDRKGSDATIKVDVATKLGDESPKASLHSTYDGPCLKQTETTLTDDPGAPPVDPAPMTRARLLAVALTLALGSFLTMMDQSILGAALPAITNQFGELSSIAWISAAYMLTFTALQSIFSKVSEIIGRLPVLLVSLAVFIGGSAVCGAASSMTVLIAGRAVAGCGGCGVATMVQVILIDIIPLRRRATYMSYMSFTSTLAVVCGPLIGGAITDHWLWRWCFYLNIPLCAVIAAVCVFTLRLGTPTGTAREKFARIDFLGASLLLSGLVLVILGLNWGGKDYRWNSAAVIVTLVLGAVLLGVFAFVEKKYAREPIIPMRLFTDLPLAASLLSQLFLGAGITFTVLYLPVYFTVVHGASSTVAGLYMLPFLVGMSVTGLVVGPLVSRLDLYRPFVWVGLAAMTVAAALLNIVQPDTRLIVVLVLTGVFGVGSGVGMLPLMIATQATCQPRDAGTAATLALHMRNVGSIIGIAMVGTIFNNRLIDGLTALAAELPDSSAQIMGSINNATIVWGGSISAEVHTRIIACYVTALKATFIANAPFVGAAFLMSLLIKHRSLGRRAPPRDENKAQQPADNV</sequence>
<feature type="transmembrane region" description="Helical" evidence="7">
    <location>
        <begin position="329"/>
        <end position="352"/>
    </location>
</feature>
<dbReference type="PANTHER" id="PTHR23501:SF191">
    <property type="entry name" value="VACUOLAR BASIC AMINO ACID TRANSPORTER 4"/>
    <property type="match status" value="1"/>
</dbReference>
<feature type="transmembrane region" description="Helical" evidence="7">
    <location>
        <begin position="135"/>
        <end position="154"/>
    </location>
</feature>
<evidence type="ECO:0000313" key="9">
    <source>
        <dbReference type="EMBL" id="KAJ1731119.1"/>
    </source>
</evidence>
<comment type="caution">
    <text evidence="9">The sequence shown here is derived from an EMBL/GenBank/DDBJ whole genome shotgun (WGS) entry which is preliminary data.</text>
</comment>
<dbReference type="AlphaFoldDB" id="A0A9W7YCM0"/>
<comment type="subcellular location">
    <subcellularLocation>
        <location evidence="1">Endomembrane system</location>
        <topology evidence="1">Multi-pass membrane protein</topology>
    </subcellularLocation>
</comment>
<feature type="transmembrane region" description="Helical" evidence="7">
    <location>
        <begin position="227"/>
        <end position="247"/>
    </location>
</feature>
<feature type="transmembrane region" description="Helical" evidence="7">
    <location>
        <begin position="396"/>
        <end position="414"/>
    </location>
</feature>
<keyword evidence="3 7" id="KW-0812">Transmembrane</keyword>
<evidence type="ECO:0000256" key="4">
    <source>
        <dbReference type="ARBA" id="ARBA00022989"/>
    </source>
</evidence>
<dbReference type="InterPro" id="IPR020846">
    <property type="entry name" value="MFS_dom"/>
</dbReference>
<evidence type="ECO:0000259" key="8">
    <source>
        <dbReference type="PROSITE" id="PS50850"/>
    </source>
</evidence>
<feature type="transmembrane region" description="Helical" evidence="7">
    <location>
        <begin position="364"/>
        <end position="384"/>
    </location>
</feature>
<organism evidence="9 10">
    <name type="scientific">Coemansia biformis</name>
    <dbReference type="NCBI Taxonomy" id="1286918"/>
    <lineage>
        <taxon>Eukaryota</taxon>
        <taxon>Fungi</taxon>
        <taxon>Fungi incertae sedis</taxon>
        <taxon>Zoopagomycota</taxon>
        <taxon>Kickxellomycotina</taxon>
        <taxon>Kickxellomycetes</taxon>
        <taxon>Kickxellales</taxon>
        <taxon>Kickxellaceae</taxon>
        <taxon>Coemansia</taxon>
    </lineage>
</organism>
<reference evidence="9" key="1">
    <citation type="submission" date="2022-07" db="EMBL/GenBank/DDBJ databases">
        <title>Phylogenomic reconstructions and comparative analyses of Kickxellomycotina fungi.</title>
        <authorList>
            <person name="Reynolds N.K."/>
            <person name="Stajich J.E."/>
            <person name="Barry K."/>
            <person name="Grigoriev I.V."/>
            <person name="Crous P."/>
            <person name="Smith M.E."/>
        </authorList>
    </citation>
    <scope>NUCLEOTIDE SEQUENCE</scope>
    <source>
        <strain evidence="9">BCRC 34381</strain>
    </source>
</reference>
<dbReference type="Gene3D" id="1.20.1250.20">
    <property type="entry name" value="MFS general substrate transporter like domains"/>
    <property type="match status" value="1"/>
</dbReference>
<feature type="transmembrane region" description="Helical" evidence="7">
    <location>
        <begin position="287"/>
        <end position="309"/>
    </location>
</feature>
<keyword evidence="10" id="KW-1185">Reference proteome</keyword>
<feature type="transmembrane region" description="Helical" evidence="7">
    <location>
        <begin position="160"/>
        <end position="181"/>
    </location>
</feature>
<dbReference type="InterPro" id="IPR036259">
    <property type="entry name" value="MFS_trans_sf"/>
</dbReference>
<dbReference type="OrthoDB" id="10021397at2759"/>
<accession>A0A9W7YCM0</accession>
<feature type="region of interest" description="Disordered" evidence="6">
    <location>
        <begin position="27"/>
        <end position="57"/>
    </location>
</feature>
<name>A0A9W7YCM0_9FUNG</name>
<dbReference type="GO" id="GO:0022857">
    <property type="term" value="F:transmembrane transporter activity"/>
    <property type="evidence" value="ECO:0007669"/>
    <property type="project" value="InterPro"/>
</dbReference>
<keyword evidence="5 7" id="KW-0472">Membrane</keyword>
<feature type="transmembrane region" description="Helical" evidence="7">
    <location>
        <begin position="104"/>
        <end position="123"/>
    </location>
</feature>
<dbReference type="PRINTS" id="PR01036">
    <property type="entry name" value="TCRTETB"/>
</dbReference>
<feature type="transmembrane region" description="Helical" evidence="7">
    <location>
        <begin position="193"/>
        <end position="215"/>
    </location>
</feature>
<dbReference type="GO" id="GO:0005886">
    <property type="term" value="C:plasma membrane"/>
    <property type="evidence" value="ECO:0007669"/>
    <property type="project" value="TreeGrafter"/>
</dbReference>
<dbReference type="Gene3D" id="1.20.1720.10">
    <property type="entry name" value="Multidrug resistance protein D"/>
    <property type="match status" value="1"/>
</dbReference>
<dbReference type="GO" id="GO:0012505">
    <property type="term" value="C:endomembrane system"/>
    <property type="evidence" value="ECO:0007669"/>
    <property type="project" value="UniProtKB-SubCell"/>
</dbReference>
<keyword evidence="2" id="KW-0813">Transport</keyword>
<evidence type="ECO:0000256" key="2">
    <source>
        <dbReference type="ARBA" id="ARBA00022448"/>
    </source>
</evidence>
<dbReference type="Proteomes" id="UP001143981">
    <property type="component" value="Unassembled WGS sequence"/>
</dbReference>